<organism evidence="3 4">
    <name type="scientific">Collinsella aerofaciens</name>
    <dbReference type="NCBI Taxonomy" id="74426"/>
    <lineage>
        <taxon>Bacteria</taxon>
        <taxon>Bacillati</taxon>
        <taxon>Actinomycetota</taxon>
        <taxon>Coriobacteriia</taxon>
        <taxon>Coriobacteriales</taxon>
        <taxon>Coriobacteriaceae</taxon>
        <taxon>Collinsella</taxon>
    </lineage>
</organism>
<evidence type="ECO:0000259" key="1">
    <source>
        <dbReference type="Pfam" id="PF13173"/>
    </source>
</evidence>
<evidence type="ECO:0000259" key="2">
    <source>
        <dbReference type="Pfam" id="PF13635"/>
    </source>
</evidence>
<comment type="caution">
    <text evidence="3">The sequence shown here is derived from an EMBL/GenBank/DDBJ whole genome shotgun (WGS) entry which is preliminary data.</text>
</comment>
<dbReference type="InterPro" id="IPR025420">
    <property type="entry name" value="DUF4143"/>
</dbReference>
<dbReference type="EMBL" id="WWSR01000010">
    <property type="protein sequence ID" value="MZJ39599.1"/>
    <property type="molecule type" value="Genomic_DNA"/>
</dbReference>
<dbReference type="SUPFAM" id="SSF52540">
    <property type="entry name" value="P-loop containing nucleoside triphosphate hydrolases"/>
    <property type="match status" value="1"/>
</dbReference>
<dbReference type="PANTHER" id="PTHR33295">
    <property type="entry name" value="ATPASE"/>
    <property type="match status" value="1"/>
</dbReference>
<protein>
    <submittedName>
        <fullName evidence="3">AAA family ATPase</fullName>
    </submittedName>
</protein>
<feature type="domain" description="AAA" evidence="1">
    <location>
        <begin position="23"/>
        <end position="153"/>
    </location>
</feature>
<dbReference type="Proteomes" id="UP000469380">
    <property type="component" value="Unassembled WGS sequence"/>
</dbReference>
<dbReference type="AlphaFoldDB" id="A0A6N9JJJ5"/>
<dbReference type="Pfam" id="PF13173">
    <property type="entry name" value="AAA_14"/>
    <property type="match status" value="1"/>
</dbReference>
<dbReference type="PANTHER" id="PTHR33295:SF20">
    <property type="entry name" value="ATPASE"/>
    <property type="match status" value="1"/>
</dbReference>
<dbReference type="InterPro" id="IPR027417">
    <property type="entry name" value="P-loop_NTPase"/>
</dbReference>
<dbReference type="Pfam" id="PF13635">
    <property type="entry name" value="DUF4143"/>
    <property type="match status" value="1"/>
</dbReference>
<feature type="domain" description="DUF4143" evidence="2">
    <location>
        <begin position="206"/>
        <end position="355"/>
    </location>
</feature>
<name>A0A6N9JJJ5_9ACTN</name>
<evidence type="ECO:0000313" key="4">
    <source>
        <dbReference type="Proteomes" id="UP000469380"/>
    </source>
</evidence>
<dbReference type="InterPro" id="IPR041682">
    <property type="entry name" value="AAA_14"/>
</dbReference>
<dbReference type="Gene3D" id="3.40.50.300">
    <property type="entry name" value="P-loop containing nucleotide triphosphate hydrolases"/>
    <property type="match status" value="1"/>
</dbReference>
<reference evidence="3 4" key="1">
    <citation type="journal article" date="2019" name="Nat. Med.">
        <title>A library of human gut bacterial isolates paired with longitudinal multiomics data enables mechanistic microbiome research.</title>
        <authorList>
            <person name="Poyet M."/>
            <person name="Groussin M."/>
            <person name="Gibbons S.M."/>
            <person name="Avila-Pacheco J."/>
            <person name="Jiang X."/>
            <person name="Kearney S.M."/>
            <person name="Perrotta A.R."/>
            <person name="Berdy B."/>
            <person name="Zhao S."/>
            <person name="Lieberman T.D."/>
            <person name="Swanson P.K."/>
            <person name="Smith M."/>
            <person name="Roesemann S."/>
            <person name="Alexander J.E."/>
            <person name="Rich S.A."/>
            <person name="Livny J."/>
            <person name="Vlamakis H."/>
            <person name="Clish C."/>
            <person name="Bullock K."/>
            <person name="Deik A."/>
            <person name="Scott J."/>
            <person name="Pierce K.A."/>
            <person name="Xavier R.J."/>
            <person name="Alm E.J."/>
        </authorList>
    </citation>
    <scope>NUCLEOTIDE SEQUENCE [LARGE SCALE GENOMIC DNA]</scope>
    <source>
        <strain evidence="3 4">BIOML-A20</strain>
    </source>
</reference>
<proteinExistence type="predicted"/>
<gene>
    <name evidence="3" type="ORF">GT464_06515</name>
</gene>
<accession>A0A6N9JJJ5</accession>
<evidence type="ECO:0000313" key="3">
    <source>
        <dbReference type="EMBL" id="MZJ39599.1"/>
    </source>
</evidence>
<sequence>MRIYRREKYLKRMRGFYHDDGMIKVITGVRRCGKSCLMQSIADELVESGVAEDHIIYIDLDSRENRKVKTTDELENLIDMSTPADTEGTKYLFIDEIQNVEEFELPINGYRTDGGWSIFITGSNSYLLSGQLVTKLTGRYIEFEVFPLDFAEYIDMKRFLGKPVNDLLVGEFTEYLTLGGFPKALEYEGEDEKRTYIKSVIHEIFEKDVKHSNKIKNVSVFDAVQTYLINNFGAPTNLKNLLAYFNDVEKIPIKRETLNRYIQILVDAKILYRCSRFDLRSRRSLIREEKYYLADPGFYFAMNTDARINYGPALENVLYLYLASRGYELSVGRIGKLECDFIARRRNAYAYIQVSMSIADRGVEEREYRPFGHIRDGYPRYLFTLDPLLQERDGVRHLNMASFMQDGGDLI</sequence>